<dbReference type="AlphaFoldDB" id="A0A090T9C3"/>
<reference evidence="1 2" key="1">
    <citation type="submission" date="2014-09" db="EMBL/GenBank/DDBJ databases">
        <title>Vibrio maritimus JCM 19240. (C210) whole genome shotgun sequence.</title>
        <authorList>
            <person name="Sawabe T."/>
            <person name="Meirelles P."/>
            <person name="Nakanishi M."/>
            <person name="Sayaka M."/>
            <person name="Hattori M."/>
            <person name="Ohkuma M."/>
        </authorList>
    </citation>
    <scope>NUCLEOTIDE SEQUENCE [LARGE SCALE GENOMIC DNA]</scope>
    <source>
        <strain evidence="1 2">JCM 19240</strain>
    </source>
</reference>
<keyword evidence="2" id="KW-1185">Reference proteome</keyword>
<name>A0A090T9C3_9VIBR</name>
<sequence length="42" mass="4779">MKKIVVEFQPLGIGDWVQVKVTAEVARVLAKEYTEYGWPVSL</sequence>
<gene>
    <name evidence="1" type="ORF">JCM19240_2634</name>
</gene>
<accession>A0A090T9C3</accession>
<dbReference type="Proteomes" id="UP000029224">
    <property type="component" value="Unassembled WGS sequence"/>
</dbReference>
<reference evidence="1 2" key="2">
    <citation type="submission" date="2014-09" db="EMBL/GenBank/DDBJ databases">
        <authorList>
            <consortium name="NBRP consortium"/>
            <person name="Sawabe T."/>
            <person name="Meirelles P."/>
            <person name="Nakanishi M."/>
            <person name="Sayaka M."/>
            <person name="Hattori M."/>
            <person name="Ohkuma M."/>
        </authorList>
    </citation>
    <scope>NUCLEOTIDE SEQUENCE [LARGE SCALE GENOMIC DNA]</scope>
    <source>
        <strain evidence="1 2">JCM 19240</strain>
    </source>
</reference>
<evidence type="ECO:0000313" key="1">
    <source>
        <dbReference type="EMBL" id="GAL36565.1"/>
    </source>
</evidence>
<protein>
    <submittedName>
        <fullName evidence="1">Uncharacterized protein</fullName>
    </submittedName>
</protein>
<comment type="caution">
    <text evidence="1">The sequence shown here is derived from an EMBL/GenBank/DDBJ whole genome shotgun (WGS) entry which is preliminary data.</text>
</comment>
<proteinExistence type="predicted"/>
<organism evidence="1 2">
    <name type="scientific">Vibrio maritimus</name>
    <dbReference type="NCBI Taxonomy" id="990268"/>
    <lineage>
        <taxon>Bacteria</taxon>
        <taxon>Pseudomonadati</taxon>
        <taxon>Pseudomonadota</taxon>
        <taxon>Gammaproteobacteria</taxon>
        <taxon>Vibrionales</taxon>
        <taxon>Vibrionaceae</taxon>
        <taxon>Vibrio</taxon>
    </lineage>
</organism>
<dbReference type="EMBL" id="BBMT01000011">
    <property type="protein sequence ID" value="GAL36565.1"/>
    <property type="molecule type" value="Genomic_DNA"/>
</dbReference>
<evidence type="ECO:0000313" key="2">
    <source>
        <dbReference type="Proteomes" id="UP000029224"/>
    </source>
</evidence>